<accession>A0A2T5EWY7</accession>
<dbReference type="AlphaFoldDB" id="A0A2T5EWY7"/>
<comment type="caution">
    <text evidence="1">The sequence shown here is derived from an EMBL/GenBank/DDBJ whole genome shotgun (WGS) entry which is preliminary data.</text>
</comment>
<name>A0A2T5EWY7_VIBSP</name>
<evidence type="ECO:0000313" key="2">
    <source>
        <dbReference type="Proteomes" id="UP000244197"/>
    </source>
</evidence>
<evidence type="ECO:0000313" key="1">
    <source>
        <dbReference type="EMBL" id="PTP36311.1"/>
    </source>
</evidence>
<dbReference type="RefSeq" id="WP_108187608.1">
    <property type="nucleotide sequence ID" value="NZ_PIFK01000015.1"/>
</dbReference>
<organism evidence="1 2">
    <name type="scientific">Vibrio splendidus</name>
    <dbReference type="NCBI Taxonomy" id="29497"/>
    <lineage>
        <taxon>Bacteria</taxon>
        <taxon>Pseudomonadati</taxon>
        <taxon>Pseudomonadota</taxon>
        <taxon>Gammaproteobacteria</taxon>
        <taxon>Vibrionales</taxon>
        <taxon>Vibrionaceae</taxon>
        <taxon>Vibrio</taxon>
    </lineage>
</organism>
<sequence length="323" mass="36531">MSNTKSFRSYPLYIDTLHKEMKTFGARNLYDAYNNAFIKDYGIEFYQSLDFENLGIEQGFVNGSRNYIFMDKEVINHLYSLKYKAKTMANLKLPFDSFAISPATDAKVGGLPVMPIMVVSSDAELKGGNDIAKAFGGQVSKSMNRPDVLFTITVTEDGHKAGNRLSAKVTSSELELILQQDLSDVTSPEIFSDCSKEWIRPMNKQQGVKLIQAIKLVSSFLLYNQITQDKFLVDGFPEAFSKKPKRLGLMKRDMSLVRGCSFSVDAPKNDSKKSHHIRVGHYRQLMNVRYYQGEYENWERGSRWIPVNPSIIGGGEAHTQLSQ</sequence>
<proteinExistence type="predicted"/>
<protein>
    <submittedName>
        <fullName evidence="1">Uncharacterized protein</fullName>
    </submittedName>
</protein>
<reference evidence="1 2" key="1">
    <citation type="submission" date="2017-11" db="EMBL/GenBank/DDBJ databases">
        <title>Population delineation of vibrios coincides with oyster pathogenicity.</title>
        <authorList>
            <person name="Bruto M."/>
            <person name="Labreuche Y."/>
            <person name="James A."/>
            <person name="Piel D."/>
            <person name="Chenivesse S."/>
            <person name="Petton B."/>
            <person name="Polz M.F."/>
            <person name="Le Roux F."/>
        </authorList>
    </citation>
    <scope>NUCLEOTIDE SEQUENCE [LARGE SCALE GENOMIC DNA]</scope>
    <source>
        <strain evidence="1 2">FF_144</strain>
    </source>
</reference>
<dbReference type="EMBL" id="PIFK01000015">
    <property type="protein sequence ID" value="PTP36311.1"/>
    <property type="molecule type" value="Genomic_DNA"/>
</dbReference>
<gene>
    <name evidence="1" type="ORF">CWO07_09175</name>
</gene>
<dbReference type="Proteomes" id="UP000244197">
    <property type="component" value="Unassembled WGS sequence"/>
</dbReference>